<keyword evidence="9" id="KW-0811">Translocation</keyword>
<evidence type="ECO:0000256" key="2">
    <source>
        <dbReference type="ARBA" id="ARBA00008445"/>
    </source>
</evidence>
<name>A0A097KL18_9CHLO</name>
<proteinExistence type="inferred from homology"/>
<gene>
    <name evidence="14" type="primary">ycf47</name>
</gene>
<keyword evidence="14" id="KW-0934">Plastid</keyword>
<comment type="similarity">
    <text evidence="2">Belongs to the SecG family.</text>
</comment>
<evidence type="ECO:0000256" key="6">
    <source>
        <dbReference type="ARBA" id="ARBA00022692"/>
    </source>
</evidence>
<comment type="function">
    <text evidence="11">Involved in protein export. Participates in an early event of protein translocation across the chloroplast thylakoid membrane.</text>
</comment>
<evidence type="ECO:0000256" key="5">
    <source>
        <dbReference type="ARBA" id="ARBA00022448"/>
    </source>
</evidence>
<comment type="subcellular location">
    <subcellularLocation>
        <location evidence="1">Membrane</location>
        <topology evidence="1">Multi-pass membrane protein</topology>
    </subcellularLocation>
</comment>
<dbReference type="GO" id="GO:0015450">
    <property type="term" value="F:protein-transporting ATPase activity"/>
    <property type="evidence" value="ECO:0007669"/>
    <property type="project" value="InterPro"/>
</dbReference>
<dbReference type="InterPro" id="IPR004692">
    <property type="entry name" value="SecG"/>
</dbReference>
<keyword evidence="10 12" id="KW-0472">Membrane</keyword>
<dbReference type="Pfam" id="PF03840">
    <property type="entry name" value="SecG"/>
    <property type="match status" value="1"/>
</dbReference>
<feature type="signal peptide" evidence="13">
    <location>
        <begin position="1"/>
        <end position="23"/>
    </location>
</feature>
<evidence type="ECO:0000313" key="14">
    <source>
        <dbReference type="EMBL" id="AIT93871.1"/>
    </source>
</evidence>
<keyword evidence="7" id="KW-0653">Protein transport</keyword>
<dbReference type="GeneID" id="22158888"/>
<evidence type="ECO:0000256" key="8">
    <source>
        <dbReference type="ARBA" id="ARBA00022989"/>
    </source>
</evidence>
<feature type="chain" id="PRO_5001931205" description="Probable protein-export membrane protein SecG" evidence="13">
    <location>
        <begin position="24"/>
        <end position="70"/>
    </location>
</feature>
<dbReference type="AlphaFoldDB" id="A0A097KL18"/>
<protein>
    <recommendedName>
        <fullName evidence="4">Probable protein-export membrane protein SecG</fullName>
    </recommendedName>
    <alternativeName>
        <fullName evidence="3">Probable protein-export membrane protein secG</fullName>
    </alternativeName>
</protein>
<dbReference type="GO" id="GO:0016020">
    <property type="term" value="C:membrane"/>
    <property type="evidence" value="ECO:0007669"/>
    <property type="project" value="UniProtKB-SubCell"/>
</dbReference>
<keyword evidence="13" id="KW-0732">Signal</keyword>
<dbReference type="EMBL" id="KM462866">
    <property type="protein sequence ID" value="AIT93871.1"/>
    <property type="molecule type" value="Genomic_DNA"/>
</dbReference>
<evidence type="ECO:0000256" key="1">
    <source>
        <dbReference type="ARBA" id="ARBA00004141"/>
    </source>
</evidence>
<evidence type="ECO:0000256" key="7">
    <source>
        <dbReference type="ARBA" id="ARBA00022927"/>
    </source>
</evidence>
<keyword evidence="8 12" id="KW-1133">Transmembrane helix</keyword>
<keyword evidence="14" id="KW-0150">Chloroplast</keyword>
<keyword evidence="5" id="KW-0813">Transport</keyword>
<evidence type="ECO:0000256" key="3">
    <source>
        <dbReference type="ARBA" id="ARBA00013657"/>
    </source>
</evidence>
<organism evidence="14">
    <name type="scientific">Pseudochlorella signiensis</name>
    <dbReference type="NCBI Taxonomy" id="173497"/>
    <lineage>
        <taxon>Eukaryota</taxon>
        <taxon>Viridiplantae</taxon>
        <taxon>Chlorophyta</taxon>
        <taxon>core chlorophytes</taxon>
        <taxon>Trebouxiophyceae</taxon>
        <taxon>Chlorellales</taxon>
        <taxon>Chlorellaceae</taxon>
        <taxon>Pseudochlorella</taxon>
    </lineage>
</organism>
<reference evidence="14" key="1">
    <citation type="journal article" date="2014" name="BMC Evol. Biol.">
        <title>Chloroplast phylogenomic analysis resolves deep-level relationships within the green algal class Trebouxiophyceae.</title>
        <authorList>
            <person name="Lemieux C."/>
            <person name="Otis C."/>
            <person name="Turmel M."/>
        </authorList>
    </citation>
    <scope>NUCLEOTIDE SEQUENCE</scope>
</reference>
<geneLocation type="chloroplast" evidence="14"/>
<evidence type="ECO:0000256" key="4">
    <source>
        <dbReference type="ARBA" id="ARBA00015435"/>
    </source>
</evidence>
<evidence type="ECO:0000256" key="12">
    <source>
        <dbReference type="SAM" id="Phobius"/>
    </source>
</evidence>
<feature type="transmembrane region" description="Helical" evidence="12">
    <location>
        <begin position="49"/>
        <end position="69"/>
    </location>
</feature>
<keyword evidence="6 12" id="KW-0812">Transmembrane</keyword>
<evidence type="ECO:0000256" key="11">
    <source>
        <dbReference type="ARBA" id="ARBA00025638"/>
    </source>
</evidence>
<dbReference type="NCBIfam" id="TIGR00810">
    <property type="entry name" value="secG"/>
    <property type="match status" value="1"/>
</dbReference>
<dbReference type="GO" id="GO:0009306">
    <property type="term" value="P:protein secretion"/>
    <property type="evidence" value="ECO:0007669"/>
    <property type="project" value="InterPro"/>
</dbReference>
<evidence type="ECO:0000256" key="9">
    <source>
        <dbReference type="ARBA" id="ARBA00023010"/>
    </source>
</evidence>
<dbReference type="RefSeq" id="YP_009105227.1">
    <property type="nucleotide sequence ID" value="NC_025529.1"/>
</dbReference>
<accession>A0A097KL18</accession>
<sequence>MLNIIQLTFAILVIVLIVPQTPTENALLRIFYETRVFPNSNYGQTKKFLNLLTWVCIFIFLILTFTNVFS</sequence>
<evidence type="ECO:0000256" key="10">
    <source>
        <dbReference type="ARBA" id="ARBA00023136"/>
    </source>
</evidence>
<evidence type="ECO:0000256" key="13">
    <source>
        <dbReference type="SAM" id="SignalP"/>
    </source>
</evidence>